<evidence type="ECO:0000313" key="2">
    <source>
        <dbReference type="Proteomes" id="UP001054945"/>
    </source>
</evidence>
<name>A0AAV4NDV9_CAEEX</name>
<dbReference type="AlphaFoldDB" id="A0AAV4NDV9"/>
<evidence type="ECO:0000313" key="1">
    <source>
        <dbReference type="EMBL" id="GIX82960.1"/>
    </source>
</evidence>
<protein>
    <submittedName>
        <fullName evidence="1">Uncharacterized protein</fullName>
    </submittedName>
</protein>
<proteinExistence type="predicted"/>
<reference evidence="1 2" key="1">
    <citation type="submission" date="2021-06" db="EMBL/GenBank/DDBJ databases">
        <title>Caerostris extrusa draft genome.</title>
        <authorList>
            <person name="Kono N."/>
            <person name="Arakawa K."/>
        </authorList>
    </citation>
    <scope>NUCLEOTIDE SEQUENCE [LARGE SCALE GENOMIC DNA]</scope>
</reference>
<dbReference type="EMBL" id="BPLR01003277">
    <property type="protein sequence ID" value="GIX82960.1"/>
    <property type="molecule type" value="Genomic_DNA"/>
</dbReference>
<organism evidence="1 2">
    <name type="scientific">Caerostris extrusa</name>
    <name type="common">Bark spider</name>
    <name type="synonym">Caerostris bankana</name>
    <dbReference type="NCBI Taxonomy" id="172846"/>
    <lineage>
        <taxon>Eukaryota</taxon>
        <taxon>Metazoa</taxon>
        <taxon>Ecdysozoa</taxon>
        <taxon>Arthropoda</taxon>
        <taxon>Chelicerata</taxon>
        <taxon>Arachnida</taxon>
        <taxon>Araneae</taxon>
        <taxon>Araneomorphae</taxon>
        <taxon>Entelegynae</taxon>
        <taxon>Araneoidea</taxon>
        <taxon>Araneidae</taxon>
        <taxon>Caerostris</taxon>
    </lineage>
</organism>
<accession>A0AAV4NDV9</accession>
<gene>
    <name evidence="1" type="ORF">CEXT_712251</name>
</gene>
<sequence>MVYGLHNHPNSAFRILSDFCDAKHFAAANGRVKGCTLTVQKTIVIDIVHPVVLLQISVHQPIGDFRIWSHFCDATGMVKGWMHFDCQKVPSTGNPWRLPEMRSDTIDDLKISPSAESERCSI</sequence>
<keyword evidence="2" id="KW-1185">Reference proteome</keyword>
<dbReference type="Proteomes" id="UP001054945">
    <property type="component" value="Unassembled WGS sequence"/>
</dbReference>
<comment type="caution">
    <text evidence="1">The sequence shown here is derived from an EMBL/GenBank/DDBJ whole genome shotgun (WGS) entry which is preliminary data.</text>
</comment>